<comment type="caution">
    <text evidence="2">The sequence shown here is derived from an EMBL/GenBank/DDBJ whole genome shotgun (WGS) entry which is preliminary data.</text>
</comment>
<dbReference type="EMBL" id="JBEDNQ010000004">
    <property type="protein sequence ID" value="MEQ3551072.1"/>
    <property type="molecule type" value="Genomic_DNA"/>
</dbReference>
<feature type="compositionally biased region" description="Basic and acidic residues" evidence="1">
    <location>
        <begin position="178"/>
        <end position="189"/>
    </location>
</feature>
<proteinExistence type="predicted"/>
<reference evidence="2 3" key="1">
    <citation type="submission" date="2024-03" db="EMBL/GenBank/DDBJ databases">
        <title>Draft genome sequence of Pseudonocardia nematodicida JCM 31783.</title>
        <authorList>
            <person name="Butdee W."/>
            <person name="Duangmal K."/>
        </authorList>
    </citation>
    <scope>NUCLEOTIDE SEQUENCE [LARGE SCALE GENOMIC DNA]</scope>
    <source>
        <strain evidence="2 3">JCM 31783</strain>
    </source>
</reference>
<dbReference type="RefSeq" id="WP_349298144.1">
    <property type="nucleotide sequence ID" value="NZ_JBEDNQ010000004.1"/>
</dbReference>
<accession>A0ABV1K9B8</accession>
<sequence length="200" mass="21795">MILPVAVARGVAAGTVDRAYRRWSRPRIRAGSTLRTAAGVVEIVAVDEVAADSIADEDARAAGLASADAVRSAFRGRDGGPVFRIRLRAVGPDPREALRADDRLEPDEIVEIGRRLDRLDRASRRGPWTREVLRLVAEHPGERAADLAARRRRPGRRYLSRPRAGVIIVRVPMGAVDGIDRDRARDHRGSSAARRGHGAG</sequence>
<organism evidence="2 3">
    <name type="scientific">Pseudonocardia nematodicida</name>
    <dbReference type="NCBI Taxonomy" id="1206997"/>
    <lineage>
        <taxon>Bacteria</taxon>
        <taxon>Bacillati</taxon>
        <taxon>Actinomycetota</taxon>
        <taxon>Actinomycetes</taxon>
        <taxon>Pseudonocardiales</taxon>
        <taxon>Pseudonocardiaceae</taxon>
        <taxon>Pseudonocardia</taxon>
    </lineage>
</organism>
<dbReference type="Proteomes" id="UP001494902">
    <property type="component" value="Unassembled WGS sequence"/>
</dbReference>
<feature type="region of interest" description="Disordered" evidence="1">
    <location>
        <begin position="178"/>
        <end position="200"/>
    </location>
</feature>
<evidence type="ECO:0008006" key="4">
    <source>
        <dbReference type="Google" id="ProtNLM"/>
    </source>
</evidence>
<evidence type="ECO:0000313" key="2">
    <source>
        <dbReference type="EMBL" id="MEQ3551072.1"/>
    </source>
</evidence>
<gene>
    <name evidence="2" type="ORF">WIS52_11375</name>
</gene>
<keyword evidence="3" id="KW-1185">Reference proteome</keyword>
<name>A0ABV1K9B8_9PSEU</name>
<evidence type="ECO:0000256" key="1">
    <source>
        <dbReference type="SAM" id="MobiDB-lite"/>
    </source>
</evidence>
<protein>
    <recommendedName>
        <fullName evidence="4">ASCH domain-containing protein</fullName>
    </recommendedName>
</protein>
<evidence type="ECO:0000313" key="3">
    <source>
        <dbReference type="Proteomes" id="UP001494902"/>
    </source>
</evidence>